<feature type="transmembrane region" description="Helical" evidence="7">
    <location>
        <begin position="203"/>
        <end position="224"/>
    </location>
</feature>
<dbReference type="Pfam" id="PF03601">
    <property type="entry name" value="Cons_hypoth698"/>
    <property type="match status" value="1"/>
</dbReference>
<feature type="transmembrane region" description="Helical" evidence="7">
    <location>
        <begin position="172"/>
        <end position="191"/>
    </location>
</feature>
<feature type="transmembrane region" description="Helical" evidence="7">
    <location>
        <begin position="51"/>
        <end position="68"/>
    </location>
</feature>
<protein>
    <recommendedName>
        <fullName evidence="10">Sulfate exporter family transporter</fullName>
    </recommendedName>
</protein>
<dbReference type="InterPro" id="IPR018383">
    <property type="entry name" value="UPF0324_pro"/>
</dbReference>
<feature type="transmembrane region" description="Helical" evidence="7">
    <location>
        <begin position="105"/>
        <end position="131"/>
    </location>
</feature>
<feature type="transmembrane region" description="Helical" evidence="7">
    <location>
        <begin position="292"/>
        <end position="310"/>
    </location>
</feature>
<dbReference type="EMBL" id="CP017078">
    <property type="protein sequence ID" value="AOR81174.1"/>
    <property type="molecule type" value="Genomic_DNA"/>
</dbReference>
<keyword evidence="3" id="KW-1003">Cell membrane</keyword>
<evidence type="ECO:0000313" key="9">
    <source>
        <dbReference type="Proteomes" id="UP000094626"/>
    </source>
</evidence>
<reference evidence="9" key="1">
    <citation type="journal article" date="2017" name="J. Biotechnol.">
        <title>Complete genome sequence of Novosphingobium resinovorum SA1, a versatile xenobiotic-degrading bacterium capable of utilizing sulfanilic acid.</title>
        <authorList>
            <person name="Hegedus B."/>
            <person name="Kos P.B."/>
            <person name="Balint B."/>
            <person name="Maroti G."/>
            <person name="Gan H.M."/>
            <person name="Perei K."/>
            <person name="Rakhely G."/>
        </authorList>
    </citation>
    <scope>NUCLEOTIDE SEQUENCE [LARGE SCALE GENOMIC DNA]</scope>
    <source>
        <strain evidence="9">SA1</strain>
    </source>
</reference>
<evidence type="ECO:0000256" key="5">
    <source>
        <dbReference type="ARBA" id="ARBA00022989"/>
    </source>
</evidence>
<accession>A0A1D8AGD9</accession>
<feature type="transmembrane region" description="Helical" evidence="7">
    <location>
        <begin position="137"/>
        <end position="160"/>
    </location>
</feature>
<feature type="transmembrane region" description="Helical" evidence="7">
    <location>
        <begin position="236"/>
        <end position="253"/>
    </location>
</feature>
<dbReference type="RefSeq" id="WP_069710313.1">
    <property type="nucleotide sequence ID" value="NZ_CP017078.1"/>
</dbReference>
<evidence type="ECO:0000256" key="3">
    <source>
        <dbReference type="ARBA" id="ARBA00022475"/>
    </source>
</evidence>
<dbReference type="GO" id="GO:0005886">
    <property type="term" value="C:plasma membrane"/>
    <property type="evidence" value="ECO:0007669"/>
    <property type="project" value="UniProtKB-SubCell"/>
</dbReference>
<organism evidence="8 9">
    <name type="scientific">Novosphingobium resinovorum</name>
    <dbReference type="NCBI Taxonomy" id="158500"/>
    <lineage>
        <taxon>Bacteria</taxon>
        <taxon>Pseudomonadati</taxon>
        <taxon>Pseudomonadota</taxon>
        <taxon>Alphaproteobacteria</taxon>
        <taxon>Sphingomonadales</taxon>
        <taxon>Sphingomonadaceae</taxon>
        <taxon>Novosphingobium</taxon>
    </lineage>
</organism>
<evidence type="ECO:0000313" key="8">
    <source>
        <dbReference type="EMBL" id="AOR81174.1"/>
    </source>
</evidence>
<proteinExistence type="inferred from homology"/>
<sequence length="348" mass="35668">MKRSPDAALFAADLYGDAAPDPATKPRDYAPGLIVTGLATLAAVYLSDRYGAPVVLMSLLVGLALNFLRADKRLTAGLGLASRTLLRVAIVLLGTRVTLGEIADLGYSALASLTLVVVATMIAAMLTARWLRSGTAFGVLAGGAVAICGASAALAVYAVLGERRVSQAQLTLVLVGISAMSSLAMILYPIAAHLLGLTDRQAGFLLGASIHDVAQVLGAGYSYSPAAGETATVVKLTRVALLAPVLVLVAYFLPPQEGERTKGIGIPWFVAGFFVVATINSIGFVPALAADAGGLVAPALLALAVTATGIQSPMQKLLGTGWRPLLPILAATMTAFMGCAAERNRKVS</sequence>
<keyword evidence="5 7" id="KW-1133">Transmembrane helix</keyword>
<dbReference type="OrthoDB" id="5393513at2"/>
<keyword evidence="9" id="KW-1185">Reference proteome</keyword>
<keyword evidence="4 7" id="KW-0812">Transmembrane</keyword>
<feature type="transmembrane region" description="Helical" evidence="7">
    <location>
        <begin position="322"/>
        <end position="341"/>
    </location>
</feature>
<feature type="transmembrane region" description="Helical" evidence="7">
    <location>
        <begin position="29"/>
        <end position="46"/>
    </location>
</feature>
<dbReference type="PANTHER" id="PTHR30106">
    <property type="entry name" value="INNER MEMBRANE PROTEIN YEIH-RELATED"/>
    <property type="match status" value="1"/>
</dbReference>
<dbReference type="AlphaFoldDB" id="A0A1D8AGD9"/>
<evidence type="ECO:0000256" key="4">
    <source>
        <dbReference type="ARBA" id="ARBA00022692"/>
    </source>
</evidence>
<evidence type="ECO:0000256" key="7">
    <source>
        <dbReference type="SAM" id="Phobius"/>
    </source>
</evidence>
<dbReference type="KEGG" id="nre:BES08_30335"/>
<feature type="transmembrane region" description="Helical" evidence="7">
    <location>
        <begin position="265"/>
        <end position="285"/>
    </location>
</feature>
<keyword evidence="8" id="KW-0614">Plasmid</keyword>
<comment type="similarity">
    <text evidence="2">Belongs to the UPF0324 family.</text>
</comment>
<comment type="subcellular location">
    <subcellularLocation>
        <location evidence="1">Cell membrane</location>
        <topology evidence="1">Multi-pass membrane protein</topology>
    </subcellularLocation>
</comment>
<geneLocation type="plasmid" evidence="8 9">
    <name>pSA3</name>
</geneLocation>
<evidence type="ECO:0000256" key="6">
    <source>
        <dbReference type="ARBA" id="ARBA00023136"/>
    </source>
</evidence>
<gene>
    <name evidence="8" type="ORF">BES08_30335</name>
</gene>
<evidence type="ECO:0000256" key="1">
    <source>
        <dbReference type="ARBA" id="ARBA00004651"/>
    </source>
</evidence>
<dbReference type="PANTHER" id="PTHR30106:SF2">
    <property type="entry name" value="UPF0324 INNER MEMBRANE PROTEIN YEIH"/>
    <property type="match status" value="1"/>
</dbReference>
<evidence type="ECO:0000256" key="2">
    <source>
        <dbReference type="ARBA" id="ARBA00007977"/>
    </source>
</evidence>
<evidence type="ECO:0008006" key="10">
    <source>
        <dbReference type="Google" id="ProtNLM"/>
    </source>
</evidence>
<dbReference type="Proteomes" id="UP000094626">
    <property type="component" value="Plasmid pSA3"/>
</dbReference>
<keyword evidence="6 7" id="KW-0472">Membrane</keyword>
<name>A0A1D8AGD9_9SPHN</name>